<dbReference type="Pfam" id="PF13660">
    <property type="entry name" value="DUF4147"/>
    <property type="match status" value="1"/>
</dbReference>
<dbReference type="FunFam" id="3.40.1480.10:FF:000002">
    <property type="entry name" value="Glycerate kinase"/>
    <property type="match status" value="1"/>
</dbReference>
<reference evidence="3" key="1">
    <citation type="journal article" date="2015" name="Nature">
        <title>Complex archaea that bridge the gap between prokaryotes and eukaryotes.</title>
        <authorList>
            <person name="Spang A."/>
            <person name="Saw J.H."/>
            <person name="Jorgensen S.L."/>
            <person name="Zaremba-Niedzwiedzka K."/>
            <person name="Martijn J."/>
            <person name="Lind A.E."/>
            <person name="van Eijk R."/>
            <person name="Schleper C."/>
            <person name="Guy L."/>
            <person name="Ettema T.J."/>
        </authorList>
    </citation>
    <scope>NUCLEOTIDE SEQUENCE</scope>
</reference>
<evidence type="ECO:0000313" key="3">
    <source>
        <dbReference type="EMBL" id="KKK91326.1"/>
    </source>
</evidence>
<protein>
    <recommendedName>
        <fullName evidence="4">MOFRL domain-containing protein</fullName>
    </recommendedName>
</protein>
<dbReference type="InterPro" id="IPR038614">
    <property type="entry name" value="GK_N_sf"/>
</dbReference>
<dbReference type="SUPFAM" id="SSF82544">
    <property type="entry name" value="GckA/TtuD-like"/>
    <property type="match status" value="1"/>
</dbReference>
<feature type="non-terminal residue" evidence="3">
    <location>
        <position position="1"/>
    </location>
</feature>
<dbReference type="GO" id="GO:0008887">
    <property type="term" value="F:glycerate kinase activity"/>
    <property type="evidence" value="ECO:0007669"/>
    <property type="project" value="InterPro"/>
</dbReference>
<dbReference type="EMBL" id="LAZR01048706">
    <property type="protein sequence ID" value="KKK91326.1"/>
    <property type="molecule type" value="Genomic_DNA"/>
</dbReference>
<dbReference type="Pfam" id="PF05161">
    <property type="entry name" value="MOFRL"/>
    <property type="match status" value="1"/>
</dbReference>
<name>A0A0F9C3T9_9ZZZZ</name>
<dbReference type="InterPro" id="IPR007835">
    <property type="entry name" value="MOFRL"/>
</dbReference>
<accession>A0A0F9C3T9</accession>
<dbReference type="InterPro" id="IPR039760">
    <property type="entry name" value="MOFRL_protein"/>
</dbReference>
<evidence type="ECO:0000259" key="2">
    <source>
        <dbReference type="Pfam" id="PF13660"/>
    </source>
</evidence>
<feature type="domain" description="MOFRL" evidence="1">
    <location>
        <begin position="230"/>
        <end position="335"/>
    </location>
</feature>
<evidence type="ECO:0008006" key="4">
    <source>
        <dbReference type="Google" id="ProtNLM"/>
    </source>
</evidence>
<sequence length="345" mass="35928">AHPVPDQNSEIAAQRILNLVADLNENDLVICLLSGGGSSLLALPAPGITLADKQQINKALLKSGADIHEINCVRKHLSAIKGGRLATACAPAKLMTFAISDVTGDVPGDVRAVIASGPTVADPTTRHQALAILNKYHIAMCDAVHQWLGGSESETPKTVCGQTEFQLVATAKQSLQAAAKQAEALGLTVLMLGDDLTGESQALAKSHAELVHSILDHSALDKGQPVGVPCVILSGGETTVKVRGSGRGGRNTEYLLSLATQLKGQAGVYALAADTDGIDGSGDNAGAILFPNSCLRGEKLGLNAKKMLENNDSYGYFEALDDLIITGPTRTNVNDFRAILVLGDQ</sequence>
<evidence type="ECO:0000259" key="1">
    <source>
        <dbReference type="Pfam" id="PF05161"/>
    </source>
</evidence>
<feature type="domain" description="MOFRL-associated" evidence="2">
    <location>
        <begin position="1"/>
        <end position="148"/>
    </location>
</feature>
<dbReference type="InterPro" id="IPR025286">
    <property type="entry name" value="MOFRL_assoc_dom"/>
</dbReference>
<dbReference type="PANTHER" id="PTHR12227:SF0">
    <property type="entry name" value="GLYCERATE KINASE"/>
    <property type="match status" value="1"/>
</dbReference>
<gene>
    <name evidence="3" type="ORF">LCGC14_2714080</name>
</gene>
<dbReference type="GO" id="GO:0005737">
    <property type="term" value="C:cytoplasm"/>
    <property type="evidence" value="ECO:0007669"/>
    <property type="project" value="TreeGrafter"/>
</dbReference>
<dbReference type="PANTHER" id="PTHR12227">
    <property type="entry name" value="GLYCERATE KINASE"/>
    <property type="match status" value="1"/>
</dbReference>
<organism evidence="3">
    <name type="scientific">marine sediment metagenome</name>
    <dbReference type="NCBI Taxonomy" id="412755"/>
    <lineage>
        <taxon>unclassified sequences</taxon>
        <taxon>metagenomes</taxon>
        <taxon>ecological metagenomes</taxon>
    </lineage>
</organism>
<comment type="caution">
    <text evidence="3">The sequence shown here is derived from an EMBL/GenBank/DDBJ whole genome shotgun (WGS) entry which is preliminary data.</text>
</comment>
<dbReference type="AlphaFoldDB" id="A0A0F9C3T9"/>
<proteinExistence type="predicted"/>
<dbReference type="InterPro" id="IPR037035">
    <property type="entry name" value="GK-like_C_sf"/>
</dbReference>
<dbReference type="Gene3D" id="3.40.1480.10">
    <property type="entry name" value="MOFRL domain"/>
    <property type="match status" value="1"/>
</dbReference>
<dbReference type="Gene3D" id="3.40.50.10180">
    <property type="entry name" value="Glycerate kinase, MOFRL-like N-terminal domain"/>
    <property type="match status" value="1"/>
</dbReference>